<evidence type="ECO:0000256" key="4">
    <source>
        <dbReference type="RuleBase" id="RU003690"/>
    </source>
</evidence>
<keyword evidence="3" id="KW-0326">Glycosidase</keyword>
<evidence type="ECO:0000313" key="5">
    <source>
        <dbReference type="EMBL" id="WUV45651.1"/>
    </source>
</evidence>
<dbReference type="PANTHER" id="PTHR10353">
    <property type="entry name" value="GLYCOSYL HYDROLASE"/>
    <property type="match status" value="1"/>
</dbReference>
<gene>
    <name evidence="5" type="ORF">OG563_42275</name>
</gene>
<evidence type="ECO:0000256" key="1">
    <source>
        <dbReference type="ARBA" id="ARBA00010838"/>
    </source>
</evidence>
<evidence type="ECO:0000256" key="3">
    <source>
        <dbReference type="ARBA" id="ARBA00023295"/>
    </source>
</evidence>
<keyword evidence="6" id="KW-1185">Reference proteome</keyword>
<dbReference type="Gene3D" id="3.20.20.80">
    <property type="entry name" value="Glycosidases"/>
    <property type="match status" value="1"/>
</dbReference>
<dbReference type="PANTHER" id="PTHR10353:SF36">
    <property type="entry name" value="LP05116P"/>
    <property type="match status" value="1"/>
</dbReference>
<dbReference type="Pfam" id="PF00232">
    <property type="entry name" value="Glyco_hydro_1"/>
    <property type="match status" value="1"/>
</dbReference>
<sequence length="451" mass="49186">MSNDALRRQYQAVDWGIGNAAHITRRARRAPGRPSARTLQWMADLEAVLGTAPRGRRALLSWPDLQPDGPESWNRAALDRSVRAVDSLLDDGFHPVVTLLRHGLPDWLDEAGGWLSRTAALRFADYAAELARRLGDRPIRWVTSADFATSTVGDHVAGMTSPGRGIGVAGLAAVHHMLLGHGLAIRALRAGGVRTEIGGTVILYGGYPATDDPGDRLAVQRAESLANRLFLDPLLRSRHLVVDGHCPVEATGCVRDGDLEVIATPQDAVYLSWHAPLRFTTTEKLPLLMPATERFRALNDLNRLLAGLGFAVVPFNDVETATHGWPVLPEALADAVAGLATEYGCDLPPVRIVDNGMSDAGGRSPRHRQTVLAARLRWLAAAMDRGVQVRGYEYWSVLDQIDWVAKYAKLYPIAESSRKTKFTALEWDWTRAGSFAPVAADPAAHQSLRLV</sequence>
<organism evidence="5 6">
    <name type="scientific">Nocardia vinacea</name>
    <dbReference type="NCBI Taxonomy" id="96468"/>
    <lineage>
        <taxon>Bacteria</taxon>
        <taxon>Bacillati</taxon>
        <taxon>Actinomycetota</taxon>
        <taxon>Actinomycetes</taxon>
        <taxon>Mycobacteriales</taxon>
        <taxon>Nocardiaceae</taxon>
        <taxon>Nocardia</taxon>
    </lineage>
</organism>
<dbReference type="InterPro" id="IPR017853">
    <property type="entry name" value="GH"/>
</dbReference>
<dbReference type="SUPFAM" id="SSF51445">
    <property type="entry name" value="(Trans)glycosidases"/>
    <property type="match status" value="1"/>
</dbReference>
<evidence type="ECO:0000313" key="6">
    <source>
        <dbReference type="Proteomes" id="UP001432062"/>
    </source>
</evidence>
<name>A0ABZ1YUT2_9NOCA</name>
<proteinExistence type="inferred from homology"/>
<dbReference type="RefSeq" id="WP_329409080.1">
    <property type="nucleotide sequence ID" value="NZ_CP109441.1"/>
</dbReference>
<evidence type="ECO:0000256" key="2">
    <source>
        <dbReference type="ARBA" id="ARBA00022801"/>
    </source>
</evidence>
<dbReference type="InterPro" id="IPR001360">
    <property type="entry name" value="Glyco_hydro_1"/>
</dbReference>
<accession>A0ABZ1YUT2</accession>
<dbReference type="Proteomes" id="UP001432062">
    <property type="component" value="Chromosome"/>
</dbReference>
<keyword evidence="2" id="KW-0378">Hydrolase</keyword>
<reference evidence="5" key="1">
    <citation type="submission" date="2022-10" db="EMBL/GenBank/DDBJ databases">
        <title>The complete genomes of actinobacterial strains from the NBC collection.</title>
        <authorList>
            <person name="Joergensen T.S."/>
            <person name="Alvarez Arevalo M."/>
            <person name="Sterndorff E.B."/>
            <person name="Faurdal D."/>
            <person name="Vuksanovic O."/>
            <person name="Mourched A.-S."/>
            <person name="Charusanti P."/>
            <person name="Shaw S."/>
            <person name="Blin K."/>
            <person name="Weber T."/>
        </authorList>
    </citation>
    <scope>NUCLEOTIDE SEQUENCE</scope>
    <source>
        <strain evidence="5">NBC_01482</strain>
    </source>
</reference>
<comment type="similarity">
    <text evidence="1 4">Belongs to the glycosyl hydrolase 1 family.</text>
</comment>
<protein>
    <submittedName>
        <fullName evidence="5">Family 1 glycosylhydrolase</fullName>
    </submittedName>
</protein>
<dbReference type="EMBL" id="CP109441">
    <property type="protein sequence ID" value="WUV45651.1"/>
    <property type="molecule type" value="Genomic_DNA"/>
</dbReference>